<sequence>MAVVAEVDELTSGQWGLLTAAQAMQVGVSRMRLSREVTSGRLERLLAGVYRDSGAPVDPWQGVRAAWLASDPGRTAEERLGDGAAGVVVGGATAAYLRGIGDLQPEPVQLYSPTRRQTERTGIRYRIRQLEAVDVTILDGLPVTSVERTLADLVADRHDLTLVVDALRDAVRTSTVDLERLAVLLNAHAARLNQPDGTSLLQWLADTGRIELHPARTSDEVRQRWLQQTVRLALPDLEPLRRTVLADMLDATRLQDTIAAAIRNGALARIMQAAATATVPTVPVISSEVIERIMKAAAAATVPAMPAISSEVLEQVMKSAAVASSAPALAALQDTVNAHTQAQAAQLTTMQAIAPRIAPALQAAAPSTSPNREEQADEESS</sequence>
<evidence type="ECO:0000313" key="5">
    <source>
        <dbReference type="Proteomes" id="UP001597347"/>
    </source>
</evidence>
<dbReference type="RefSeq" id="WP_377935434.1">
    <property type="nucleotide sequence ID" value="NZ_JBHUEA010000020.1"/>
</dbReference>
<gene>
    <name evidence="4" type="ORF">ACFSBI_12550</name>
</gene>
<dbReference type="EMBL" id="JBHUEA010000020">
    <property type="protein sequence ID" value="MFD1722381.1"/>
    <property type="molecule type" value="Genomic_DNA"/>
</dbReference>
<evidence type="ECO:0000259" key="2">
    <source>
        <dbReference type="Pfam" id="PF09407"/>
    </source>
</evidence>
<dbReference type="Pfam" id="PF13338">
    <property type="entry name" value="AbiEi_4"/>
    <property type="match status" value="1"/>
</dbReference>
<evidence type="ECO:0000313" key="4">
    <source>
        <dbReference type="EMBL" id="MFD1722381.1"/>
    </source>
</evidence>
<dbReference type="Proteomes" id="UP001597347">
    <property type="component" value="Unassembled WGS sequence"/>
</dbReference>
<organism evidence="4 5">
    <name type="scientific">Amnibacterium endophyticum</name>
    <dbReference type="NCBI Taxonomy" id="2109337"/>
    <lineage>
        <taxon>Bacteria</taxon>
        <taxon>Bacillati</taxon>
        <taxon>Actinomycetota</taxon>
        <taxon>Actinomycetes</taxon>
        <taxon>Micrococcales</taxon>
        <taxon>Microbacteriaceae</taxon>
        <taxon>Amnibacterium</taxon>
    </lineage>
</organism>
<feature type="region of interest" description="Disordered" evidence="1">
    <location>
        <begin position="359"/>
        <end position="381"/>
    </location>
</feature>
<proteinExistence type="predicted"/>
<evidence type="ECO:0000256" key="1">
    <source>
        <dbReference type="SAM" id="MobiDB-lite"/>
    </source>
</evidence>
<feature type="domain" description="AbiEi antitoxin N-terminal" evidence="3">
    <location>
        <begin position="7"/>
        <end position="51"/>
    </location>
</feature>
<protein>
    <submittedName>
        <fullName evidence="4">Type IV toxin-antitoxin system AbiEi family antitoxin domain-containing protein</fullName>
    </submittedName>
</protein>
<feature type="domain" description="AbiEi antitoxin C-terminal" evidence="2">
    <location>
        <begin position="88"/>
        <end position="194"/>
    </location>
</feature>
<keyword evidence="5" id="KW-1185">Reference proteome</keyword>
<dbReference type="Pfam" id="PF09407">
    <property type="entry name" value="AbiEi_1"/>
    <property type="match status" value="1"/>
</dbReference>
<reference evidence="5" key="1">
    <citation type="journal article" date="2019" name="Int. J. Syst. Evol. Microbiol.">
        <title>The Global Catalogue of Microorganisms (GCM) 10K type strain sequencing project: providing services to taxonomists for standard genome sequencing and annotation.</title>
        <authorList>
            <consortium name="The Broad Institute Genomics Platform"/>
            <consortium name="The Broad Institute Genome Sequencing Center for Infectious Disease"/>
            <person name="Wu L."/>
            <person name="Ma J."/>
        </authorList>
    </citation>
    <scope>NUCLEOTIDE SEQUENCE [LARGE SCALE GENOMIC DNA]</scope>
    <source>
        <strain evidence="5">CGMCC 1.12471</strain>
    </source>
</reference>
<name>A0ABW4LJL6_9MICO</name>
<dbReference type="InterPro" id="IPR025159">
    <property type="entry name" value="AbiEi_N"/>
</dbReference>
<evidence type="ECO:0000259" key="3">
    <source>
        <dbReference type="Pfam" id="PF13338"/>
    </source>
</evidence>
<dbReference type="InterPro" id="IPR018547">
    <property type="entry name" value="AbiEi_C"/>
</dbReference>
<accession>A0ABW4LJL6</accession>
<comment type="caution">
    <text evidence="4">The sequence shown here is derived from an EMBL/GenBank/DDBJ whole genome shotgun (WGS) entry which is preliminary data.</text>
</comment>